<keyword evidence="2" id="KW-1185">Reference proteome</keyword>
<comment type="caution">
    <text evidence="1">The sequence shown here is derived from an EMBL/GenBank/DDBJ whole genome shotgun (WGS) entry which is preliminary data.</text>
</comment>
<evidence type="ECO:0000313" key="2">
    <source>
        <dbReference type="Proteomes" id="UP000593577"/>
    </source>
</evidence>
<dbReference type="EMBL" id="JABFAA010000009">
    <property type="protein sequence ID" value="MBA0690611.1"/>
    <property type="molecule type" value="Genomic_DNA"/>
</dbReference>
<organism evidence="1 2">
    <name type="scientific">Gossypium aridum</name>
    <name type="common">American cotton</name>
    <name type="synonym">Erioxylum aridum</name>
    <dbReference type="NCBI Taxonomy" id="34290"/>
    <lineage>
        <taxon>Eukaryota</taxon>
        <taxon>Viridiplantae</taxon>
        <taxon>Streptophyta</taxon>
        <taxon>Embryophyta</taxon>
        <taxon>Tracheophyta</taxon>
        <taxon>Spermatophyta</taxon>
        <taxon>Magnoliopsida</taxon>
        <taxon>eudicotyledons</taxon>
        <taxon>Gunneridae</taxon>
        <taxon>Pentapetalae</taxon>
        <taxon>rosids</taxon>
        <taxon>malvids</taxon>
        <taxon>Malvales</taxon>
        <taxon>Malvaceae</taxon>
        <taxon>Malvoideae</taxon>
        <taxon>Gossypium</taxon>
    </lineage>
</organism>
<dbReference type="AlphaFoldDB" id="A0A7J8XTF5"/>
<evidence type="ECO:0000313" key="1">
    <source>
        <dbReference type="EMBL" id="MBA0690611.1"/>
    </source>
</evidence>
<name>A0A7J8XTF5_GOSAI</name>
<reference evidence="1 2" key="1">
    <citation type="journal article" date="2019" name="Genome Biol. Evol.">
        <title>Insights into the evolution of the New World diploid cottons (Gossypium, subgenus Houzingenia) based on genome sequencing.</title>
        <authorList>
            <person name="Grover C.E."/>
            <person name="Arick M.A. 2nd"/>
            <person name="Thrash A."/>
            <person name="Conover J.L."/>
            <person name="Sanders W.S."/>
            <person name="Peterson D.G."/>
            <person name="Frelichowski J.E."/>
            <person name="Scheffler J.A."/>
            <person name="Scheffler B.E."/>
            <person name="Wendel J.F."/>
        </authorList>
    </citation>
    <scope>NUCLEOTIDE SEQUENCE [LARGE SCALE GENOMIC DNA]</scope>
    <source>
        <strain evidence="1">185</strain>
        <tissue evidence="1">Leaf</tissue>
    </source>
</reference>
<gene>
    <name evidence="1" type="ORF">Goari_008276</name>
</gene>
<proteinExistence type="predicted"/>
<protein>
    <submittedName>
        <fullName evidence="1">Uncharacterized protein</fullName>
    </submittedName>
</protein>
<dbReference type="Proteomes" id="UP000593577">
    <property type="component" value="Unassembled WGS sequence"/>
</dbReference>
<sequence length="92" mass="10056">MVQGNTDKAGAKYCKDAKFIEETEIKCLLGPRHYFSASTPMGFTSLLPGYGIFQYLVFVGPILDAELRQMLLAGTYICSAEVDVLASLQEGL</sequence>
<feature type="non-terminal residue" evidence="1">
    <location>
        <position position="1"/>
    </location>
</feature>
<accession>A0A7J8XTF5</accession>